<dbReference type="RefSeq" id="WP_213536883.1">
    <property type="nucleotide sequence ID" value="NZ_BOVQ01000010.1"/>
</dbReference>
<dbReference type="Proteomes" id="UP001595987">
    <property type="component" value="Unassembled WGS sequence"/>
</dbReference>
<feature type="transmembrane region" description="Helical" evidence="1">
    <location>
        <begin position="236"/>
        <end position="258"/>
    </location>
</feature>
<feature type="signal peptide" evidence="2">
    <location>
        <begin position="1"/>
        <end position="20"/>
    </location>
</feature>
<protein>
    <submittedName>
        <fullName evidence="3">DUF1430 domain-containing protein</fullName>
    </submittedName>
</protein>
<feature type="transmembrane region" description="Helical" evidence="1">
    <location>
        <begin position="588"/>
        <end position="616"/>
    </location>
</feature>
<dbReference type="InterPro" id="IPR006541">
    <property type="entry name" value="Bacteriocin_ass"/>
</dbReference>
<reference evidence="4" key="1">
    <citation type="journal article" date="2019" name="Int. J. Syst. Evol. Microbiol.">
        <title>The Global Catalogue of Microorganisms (GCM) 10K type strain sequencing project: providing services to taxonomists for standard genome sequencing and annotation.</title>
        <authorList>
            <consortium name="The Broad Institute Genomics Platform"/>
            <consortium name="The Broad Institute Genome Sequencing Center for Infectious Disease"/>
            <person name="Wu L."/>
            <person name="Ma J."/>
        </authorList>
    </citation>
    <scope>NUCLEOTIDE SEQUENCE [LARGE SCALE GENOMIC DNA]</scope>
    <source>
        <strain evidence="4">CCUG 63287</strain>
    </source>
</reference>
<feature type="transmembrane region" description="Helical" evidence="1">
    <location>
        <begin position="551"/>
        <end position="576"/>
    </location>
</feature>
<comment type="caution">
    <text evidence="3">The sequence shown here is derived from an EMBL/GenBank/DDBJ whole genome shotgun (WGS) entry which is preliminary data.</text>
</comment>
<keyword evidence="4" id="KW-1185">Reference proteome</keyword>
<feature type="transmembrane region" description="Helical" evidence="1">
    <location>
        <begin position="270"/>
        <end position="293"/>
    </location>
</feature>
<gene>
    <name evidence="3" type="ORF">ACFO26_08115</name>
</gene>
<evidence type="ECO:0000256" key="2">
    <source>
        <dbReference type="SAM" id="SignalP"/>
    </source>
</evidence>
<proteinExistence type="predicted"/>
<evidence type="ECO:0000313" key="3">
    <source>
        <dbReference type="EMBL" id="MFC4652874.1"/>
    </source>
</evidence>
<feature type="chain" id="PRO_5046517202" evidence="2">
    <location>
        <begin position="21"/>
        <end position="658"/>
    </location>
</feature>
<organism evidence="3 4">
    <name type="scientific">Lactococcus nasutitermitis</name>
    <dbReference type="NCBI Taxonomy" id="1652957"/>
    <lineage>
        <taxon>Bacteria</taxon>
        <taxon>Bacillati</taxon>
        <taxon>Bacillota</taxon>
        <taxon>Bacilli</taxon>
        <taxon>Lactobacillales</taxon>
        <taxon>Streptococcaceae</taxon>
        <taxon>Lactococcus</taxon>
    </lineage>
</organism>
<evidence type="ECO:0000256" key="1">
    <source>
        <dbReference type="SAM" id="Phobius"/>
    </source>
</evidence>
<feature type="transmembrane region" description="Helical" evidence="1">
    <location>
        <begin position="194"/>
        <end position="215"/>
    </location>
</feature>
<evidence type="ECO:0000313" key="4">
    <source>
        <dbReference type="Proteomes" id="UP001595987"/>
    </source>
</evidence>
<keyword evidence="2" id="KW-0732">Signal</keyword>
<keyword evidence="1" id="KW-1133">Transmembrane helix</keyword>
<keyword evidence="1" id="KW-0472">Membrane</keyword>
<dbReference type="NCBIfam" id="TIGR01654">
    <property type="entry name" value="bact_immun_7tm"/>
    <property type="match status" value="1"/>
</dbReference>
<dbReference type="Pfam" id="PF07242">
    <property type="entry name" value="DUF1430"/>
    <property type="match status" value="1"/>
</dbReference>
<sequence length="658" mass="74697">MNKAIKFVFLILFAVISFSAANMTKNDLADSQITRLYDVQGYTQIYLPSSIDTNKELVSLMKSVSEKTGTSFLFRSVYIGAKNDGRGNANLLKDKNNVIFFRSDYQSQNKKVLLSHGFSYDFWNEPLSKISSVQLSRSDIYVKNKKLNETLQELSNALNQKYAIKISAKKLKIHPNSLPPTSATDFISYNNSNLILFINISIIFFGIFLFIWLVENNKSIAIYRLNGMSTYKIGKQLFLGDFIIVSLVVYLLASLLIFKSFSLHYTVQIALLNLIVSFVSYVSIAIVSGFSLINQLNSKSFLRYSYYILYGVKVFVFLVTVSTTASLLYFVNSNTETNSKIGQEYGVLYPEYVGYNLNNNNIIPKSSVSLFDYAEKHEGLYVNLLSANNGGAFHVLQVNDNYLLKFPIISADNRKIKITTQEKSGIVLIDEKYKSKLSKIKKDYSFADSFSNSKVKYYFIKDNQKVQLLDGNNSKIIPDVLEVYTLKNAGKNTDFLYNTVLKFKIHKSKDKTYEKISQILNGMGELETQPSMVTVNNMNKANALSSVGNPWSYAVTNGLVVIIFLSMILATTVFYFENYKKKIAVKRLYGISFFSTYKSLFVLVISQGILYFAYALTQSDVAVTLEALMFYFIIEILIITLILIKLQKHLFLNVLKGE</sequence>
<feature type="transmembrane region" description="Helical" evidence="1">
    <location>
        <begin position="305"/>
        <end position="331"/>
    </location>
</feature>
<dbReference type="EMBL" id="JBHSGD010000006">
    <property type="protein sequence ID" value="MFC4652874.1"/>
    <property type="molecule type" value="Genomic_DNA"/>
</dbReference>
<feature type="transmembrane region" description="Helical" evidence="1">
    <location>
        <begin position="628"/>
        <end position="646"/>
    </location>
</feature>
<accession>A0ABV9JDW3</accession>
<name>A0ABV9JDW3_9LACT</name>
<keyword evidence="1" id="KW-0812">Transmembrane</keyword>